<accession>A0AAE1B9J7</accession>
<feature type="signal peptide" evidence="3">
    <location>
        <begin position="1"/>
        <end position="21"/>
    </location>
</feature>
<reference evidence="4" key="1">
    <citation type="journal article" date="2023" name="G3 (Bethesda)">
        <title>A reference genome for the long-term kleptoplast-retaining sea slug Elysia crispata morphotype clarki.</title>
        <authorList>
            <person name="Eastman K.E."/>
            <person name="Pendleton A.L."/>
            <person name="Shaikh M.A."/>
            <person name="Suttiyut T."/>
            <person name="Ogas R."/>
            <person name="Tomko P."/>
            <person name="Gavelis G."/>
            <person name="Widhalm J.R."/>
            <person name="Wisecaver J.H."/>
        </authorList>
    </citation>
    <scope>NUCLEOTIDE SEQUENCE</scope>
    <source>
        <strain evidence="4">ECLA1</strain>
    </source>
</reference>
<dbReference type="Proteomes" id="UP001283361">
    <property type="component" value="Unassembled WGS sequence"/>
</dbReference>
<name>A0AAE1B9J7_9GAST</name>
<keyword evidence="2" id="KW-0472">Membrane</keyword>
<evidence type="ECO:0000256" key="1">
    <source>
        <dbReference type="SAM" id="MobiDB-lite"/>
    </source>
</evidence>
<dbReference type="AlphaFoldDB" id="A0AAE1B9J7"/>
<feature type="transmembrane region" description="Helical" evidence="2">
    <location>
        <begin position="341"/>
        <end position="363"/>
    </location>
</feature>
<dbReference type="EMBL" id="JAWDGP010000312">
    <property type="protein sequence ID" value="KAK3801446.1"/>
    <property type="molecule type" value="Genomic_DNA"/>
</dbReference>
<proteinExistence type="predicted"/>
<organism evidence="4 5">
    <name type="scientific">Elysia crispata</name>
    <name type="common">lettuce slug</name>
    <dbReference type="NCBI Taxonomy" id="231223"/>
    <lineage>
        <taxon>Eukaryota</taxon>
        <taxon>Metazoa</taxon>
        <taxon>Spiralia</taxon>
        <taxon>Lophotrochozoa</taxon>
        <taxon>Mollusca</taxon>
        <taxon>Gastropoda</taxon>
        <taxon>Heterobranchia</taxon>
        <taxon>Euthyneura</taxon>
        <taxon>Panpulmonata</taxon>
        <taxon>Sacoglossa</taxon>
        <taxon>Placobranchoidea</taxon>
        <taxon>Plakobranchidae</taxon>
        <taxon>Elysia</taxon>
    </lineage>
</organism>
<keyword evidence="5" id="KW-1185">Reference proteome</keyword>
<gene>
    <name evidence="4" type="ORF">RRG08_053085</name>
</gene>
<feature type="chain" id="PRO_5041977285" evidence="3">
    <location>
        <begin position="22"/>
        <end position="398"/>
    </location>
</feature>
<evidence type="ECO:0000256" key="2">
    <source>
        <dbReference type="SAM" id="Phobius"/>
    </source>
</evidence>
<comment type="caution">
    <text evidence="4">The sequence shown here is derived from an EMBL/GenBank/DDBJ whole genome shotgun (WGS) entry which is preliminary data.</text>
</comment>
<keyword evidence="2" id="KW-1133">Transmembrane helix</keyword>
<evidence type="ECO:0000313" key="4">
    <source>
        <dbReference type="EMBL" id="KAK3801446.1"/>
    </source>
</evidence>
<keyword evidence="2" id="KW-0812">Transmembrane</keyword>
<feature type="region of interest" description="Disordered" evidence="1">
    <location>
        <begin position="369"/>
        <end position="398"/>
    </location>
</feature>
<evidence type="ECO:0000313" key="5">
    <source>
        <dbReference type="Proteomes" id="UP001283361"/>
    </source>
</evidence>
<protein>
    <submittedName>
        <fullName evidence="4">Uncharacterized protein</fullName>
    </submittedName>
</protein>
<keyword evidence="3" id="KW-0732">Signal</keyword>
<feature type="compositionally biased region" description="Basic and acidic residues" evidence="1">
    <location>
        <begin position="373"/>
        <end position="390"/>
    </location>
</feature>
<evidence type="ECO:0000256" key="3">
    <source>
        <dbReference type="SAM" id="SignalP"/>
    </source>
</evidence>
<sequence length="398" mass="45856">MEWSNACKALVLVSLLQLSLGTSEIQTVYMNSYKMCGENGDFNVNKDLMYQIKADVSPDTKTGAFKTCEMTFSANDDNGRLCLFQDYPRLYLADKHARLKAYDGLEKTNVILNVGYSDHWSDTEKCTNSRFINLFLENESPSHHVHISDITINLKVMHISSDRRRIDMAYDSCEKTYPLDHSEISVYNRQRPADLKNSAGIELKIRCQVTFERQSSKDRHICFVFIPQGKLDCSSGWTFYVLKERNSLGEENILYKLNCATDPRALKTHAWCAPNTTEHLTFLHLRRYEPVVWSNETKVERPETYRVLVRDYPGGNVEELLRQTQAQLASRTGSKSAGFQMWWVLLGVGIVILLVIAAFAYFSRRRRCGGTRRSKDSEATERESSITRRDEEEEEDEE</sequence>